<dbReference type="STRING" id="556267.HWAG_01327"/>
<comment type="pathway">
    <text evidence="4">Pyrimidine metabolism; UMP biosynthesis via de novo pathway; orotate from (S)-dihydroorotate (quinone route): step 1/1.</text>
</comment>
<gene>
    <name evidence="16" type="ORF">BCM31_05580</name>
</gene>
<evidence type="ECO:0000256" key="6">
    <source>
        <dbReference type="ARBA" id="ARBA00012791"/>
    </source>
</evidence>
<comment type="catalytic activity">
    <reaction evidence="13">
        <text>(S)-dihydroorotate + a quinone = orotate + a quinol</text>
        <dbReference type="Rhea" id="RHEA:30187"/>
        <dbReference type="ChEBI" id="CHEBI:24646"/>
        <dbReference type="ChEBI" id="CHEBI:30839"/>
        <dbReference type="ChEBI" id="CHEBI:30864"/>
        <dbReference type="ChEBI" id="CHEBI:132124"/>
        <dbReference type="EC" id="1.3.5.2"/>
    </reaction>
</comment>
<evidence type="ECO:0000313" key="17">
    <source>
        <dbReference type="Proteomes" id="UP000233350"/>
    </source>
</evidence>
<evidence type="ECO:0000256" key="8">
    <source>
        <dbReference type="ARBA" id="ARBA00022630"/>
    </source>
</evidence>
<keyword evidence="17" id="KW-1185">Reference proteome</keyword>
<dbReference type="UniPathway" id="UPA00070">
    <property type="reaction ID" value="UER00946"/>
</dbReference>
<dbReference type="NCBIfam" id="NF003652">
    <property type="entry name" value="PRK05286.2-5"/>
    <property type="match status" value="1"/>
</dbReference>
<dbReference type="InterPro" id="IPR012135">
    <property type="entry name" value="Dihydroorotate_DH_1_2"/>
</dbReference>
<comment type="cofactor">
    <cofactor evidence="1">
        <name>FMN</name>
        <dbReference type="ChEBI" id="CHEBI:58210"/>
    </cofactor>
</comment>
<evidence type="ECO:0000256" key="12">
    <source>
        <dbReference type="ARBA" id="ARBA00023136"/>
    </source>
</evidence>
<evidence type="ECO:0000256" key="7">
    <source>
        <dbReference type="ARBA" id="ARBA00018366"/>
    </source>
</evidence>
<evidence type="ECO:0000256" key="11">
    <source>
        <dbReference type="ARBA" id="ARBA00023002"/>
    </source>
</evidence>
<reference evidence="16 17" key="1">
    <citation type="submission" date="2016-07" db="EMBL/GenBank/DDBJ databases">
        <title>Detection of Helicobacter winghamensis from caecal content of red fox (Vulpes vulpes).</title>
        <authorList>
            <person name="Zanoni R.G."/>
            <person name="Florio D."/>
            <person name="Caffara M."/>
            <person name="Renzi M."/>
            <person name="Parisi A."/>
            <person name="Pasquali F."/>
            <person name="Manfreda G."/>
        </authorList>
    </citation>
    <scope>NUCLEOTIDE SEQUENCE [LARGE SCALE GENOMIC DNA]</scope>
    <source>
        <strain evidence="16 17">295_13</strain>
    </source>
</reference>
<dbReference type="InterPro" id="IPR050074">
    <property type="entry name" value="DHO_dehydrogenase"/>
</dbReference>
<dbReference type="Proteomes" id="UP000233350">
    <property type="component" value="Unassembled WGS sequence"/>
</dbReference>
<name>A0A2N3PHC8_9HELI</name>
<dbReference type="GO" id="GO:0044205">
    <property type="term" value="P:'de novo' UMP biosynthetic process"/>
    <property type="evidence" value="ECO:0007669"/>
    <property type="project" value="UniProtKB-UniPathway"/>
</dbReference>
<evidence type="ECO:0000259" key="15">
    <source>
        <dbReference type="Pfam" id="PF01180"/>
    </source>
</evidence>
<accession>A0A2N3PHC8</accession>
<organism evidence="16 17">
    <name type="scientific">Helicobacter winghamensis</name>
    <dbReference type="NCBI Taxonomy" id="157268"/>
    <lineage>
        <taxon>Bacteria</taxon>
        <taxon>Pseudomonadati</taxon>
        <taxon>Campylobacterota</taxon>
        <taxon>Epsilonproteobacteria</taxon>
        <taxon>Campylobacterales</taxon>
        <taxon>Helicobacteraceae</taxon>
        <taxon>Helicobacter</taxon>
    </lineage>
</organism>
<comment type="caution">
    <text evidence="16">The sequence shown here is derived from an EMBL/GenBank/DDBJ whole genome shotgun (WGS) entry which is preliminary data.</text>
</comment>
<dbReference type="InterPro" id="IPR005720">
    <property type="entry name" value="Dihydroorotate_DH_cat"/>
</dbReference>
<keyword evidence="11" id="KW-0560">Oxidoreductase</keyword>
<comment type="subcellular location">
    <subcellularLocation>
        <location evidence="3">Membrane</location>
    </subcellularLocation>
</comment>
<dbReference type="GO" id="GO:0005886">
    <property type="term" value="C:plasma membrane"/>
    <property type="evidence" value="ECO:0007669"/>
    <property type="project" value="TreeGrafter"/>
</dbReference>
<dbReference type="InterPro" id="IPR005719">
    <property type="entry name" value="Dihydroorotate_DH_2"/>
</dbReference>
<dbReference type="Gene3D" id="3.20.20.70">
    <property type="entry name" value="Aldolase class I"/>
    <property type="match status" value="1"/>
</dbReference>
<dbReference type="NCBIfam" id="TIGR01036">
    <property type="entry name" value="pyrD_sub2"/>
    <property type="match status" value="1"/>
</dbReference>
<dbReference type="OrthoDB" id="9802377at2"/>
<dbReference type="PROSITE" id="PS00911">
    <property type="entry name" value="DHODEHASE_1"/>
    <property type="match status" value="1"/>
</dbReference>
<dbReference type="PANTHER" id="PTHR48109">
    <property type="entry name" value="DIHYDROOROTATE DEHYDROGENASE (QUINONE), MITOCHONDRIAL-RELATED"/>
    <property type="match status" value="1"/>
</dbReference>
<dbReference type="GO" id="GO:0106430">
    <property type="term" value="F:dihydroorotate dehydrogenase (quinone) activity"/>
    <property type="evidence" value="ECO:0007669"/>
    <property type="project" value="UniProtKB-EC"/>
</dbReference>
<evidence type="ECO:0000256" key="5">
    <source>
        <dbReference type="ARBA" id="ARBA00005359"/>
    </source>
</evidence>
<keyword evidence="12" id="KW-0472">Membrane</keyword>
<dbReference type="GO" id="GO:0006207">
    <property type="term" value="P:'de novo' pyrimidine nucleobase biosynthetic process"/>
    <property type="evidence" value="ECO:0007669"/>
    <property type="project" value="UniProtKB-UniRule"/>
</dbReference>
<keyword evidence="9" id="KW-0288">FMN</keyword>
<evidence type="ECO:0000256" key="3">
    <source>
        <dbReference type="ARBA" id="ARBA00004370"/>
    </source>
</evidence>
<comment type="similarity">
    <text evidence="5">Belongs to the dihydroorotate dehydrogenase family. Type 2 subfamily.</text>
</comment>
<proteinExistence type="inferred from homology"/>
<dbReference type="GO" id="GO:0005737">
    <property type="term" value="C:cytoplasm"/>
    <property type="evidence" value="ECO:0007669"/>
    <property type="project" value="InterPro"/>
</dbReference>
<evidence type="ECO:0000256" key="4">
    <source>
        <dbReference type="ARBA" id="ARBA00005161"/>
    </source>
</evidence>
<dbReference type="PIRSF" id="PIRSF000164">
    <property type="entry name" value="DHO_oxidase"/>
    <property type="match status" value="1"/>
</dbReference>
<evidence type="ECO:0000256" key="9">
    <source>
        <dbReference type="ARBA" id="ARBA00022643"/>
    </source>
</evidence>
<dbReference type="InterPro" id="IPR001295">
    <property type="entry name" value="Dihydroorotate_DH_CS"/>
</dbReference>
<dbReference type="GeneID" id="97290561"/>
<dbReference type="SUPFAM" id="SSF51395">
    <property type="entry name" value="FMN-linked oxidoreductases"/>
    <property type="match status" value="1"/>
</dbReference>
<evidence type="ECO:0000256" key="10">
    <source>
        <dbReference type="ARBA" id="ARBA00022975"/>
    </source>
</evidence>
<keyword evidence="8" id="KW-0285">Flavoprotein</keyword>
<dbReference type="AlphaFoldDB" id="A0A2N3PHC8"/>
<evidence type="ECO:0000256" key="14">
    <source>
        <dbReference type="NCBIfam" id="TIGR01036"/>
    </source>
</evidence>
<evidence type="ECO:0000256" key="1">
    <source>
        <dbReference type="ARBA" id="ARBA00001917"/>
    </source>
</evidence>
<feature type="domain" description="Dihydroorotate dehydrogenase catalytic" evidence="15">
    <location>
        <begin position="51"/>
        <end position="338"/>
    </location>
</feature>
<dbReference type="CDD" id="cd04738">
    <property type="entry name" value="DHOD_2_like"/>
    <property type="match status" value="1"/>
</dbReference>
<evidence type="ECO:0000313" key="16">
    <source>
        <dbReference type="EMBL" id="PKT79792.1"/>
    </source>
</evidence>
<comment type="function">
    <text evidence="2">Catalyzes the conversion of dihydroorotate to orotate with quinone as electron acceptor.</text>
</comment>
<dbReference type="PANTHER" id="PTHR48109:SF4">
    <property type="entry name" value="DIHYDROOROTATE DEHYDROGENASE (QUINONE), MITOCHONDRIAL"/>
    <property type="match status" value="1"/>
</dbReference>
<evidence type="ECO:0000256" key="2">
    <source>
        <dbReference type="ARBA" id="ARBA00003125"/>
    </source>
</evidence>
<dbReference type="RefSeq" id="WP_006803023.1">
    <property type="nucleotide sequence ID" value="NZ_CABKOI010000019.1"/>
</dbReference>
<dbReference type="InterPro" id="IPR013785">
    <property type="entry name" value="Aldolase_TIM"/>
</dbReference>
<dbReference type="EC" id="1.3.5.2" evidence="6 14"/>
<sequence length="354" mass="39198">MLHYQNLRQFIFRLDPEVAHSIVEFVCAFAPKIPALLPFVSKKFCFDDSILFQEIDGMRFYNPVGLAAGFDKNATMLESLCALGFSHLELGAVTPLAQSGNEKPRLWRHINEESIQNAMGFNNDGANAVSMRLDKCYPFVLPLGVNIGKNKLTSQENAIKDYTALARIFEKNTDYLSVNISSPNTPNLRDLQNETFVKELFLALCEIYKKPIYLKLSPDLSIESALSLVECAIDNGAKGIIATNTTLDYSLVVNPKEKGGISGKVLAPKAREMLKQIALTLKVSKRKTTLISVGGITNAQEAYTRIRLGANLVQVFSAMIFEGPSLVKNINKGLKEYLERDGFNHISEAIGVDL</sequence>
<dbReference type="Pfam" id="PF01180">
    <property type="entry name" value="DHO_dh"/>
    <property type="match status" value="1"/>
</dbReference>
<dbReference type="EMBL" id="MBPK01000046">
    <property type="protein sequence ID" value="PKT79792.1"/>
    <property type="molecule type" value="Genomic_DNA"/>
</dbReference>
<keyword evidence="10" id="KW-0665">Pyrimidine biosynthesis</keyword>
<evidence type="ECO:0000256" key="13">
    <source>
        <dbReference type="ARBA" id="ARBA00048639"/>
    </source>
</evidence>
<protein>
    <recommendedName>
        <fullName evidence="7 14">Dihydroorotate dehydrogenase (quinone)</fullName>
        <ecNumber evidence="6 14">1.3.5.2</ecNumber>
    </recommendedName>
</protein>